<evidence type="ECO:0000313" key="2">
    <source>
        <dbReference type="EMBL" id="GJD46295.1"/>
    </source>
</evidence>
<dbReference type="RefSeq" id="WP_147753379.1">
    <property type="nucleotide sequence ID" value="NZ_BPQG01000074.1"/>
</dbReference>
<reference evidence="2 3" key="1">
    <citation type="journal article" date="2021" name="Front. Microbiol.">
        <title>Comprehensive Comparative Genomics and Phenotyping of Methylobacterium Species.</title>
        <authorList>
            <person name="Alessa O."/>
            <person name="Ogura Y."/>
            <person name="Fujitani Y."/>
            <person name="Takami H."/>
            <person name="Hayashi T."/>
            <person name="Sahin N."/>
            <person name="Tani A."/>
        </authorList>
    </citation>
    <scope>NUCLEOTIDE SEQUENCE [LARGE SCALE GENOMIC DNA]</scope>
    <source>
        <strain evidence="2 3">DSM 23679</strain>
    </source>
</reference>
<evidence type="ECO:0000313" key="3">
    <source>
        <dbReference type="Proteomes" id="UP001055117"/>
    </source>
</evidence>
<dbReference type="EMBL" id="BPQG01000074">
    <property type="protein sequence ID" value="GJD46295.1"/>
    <property type="molecule type" value="Genomic_DNA"/>
</dbReference>
<proteinExistence type="predicted"/>
<feature type="region of interest" description="Disordered" evidence="1">
    <location>
        <begin position="1"/>
        <end position="28"/>
    </location>
</feature>
<sequence>MYAPDAMQGSETQAQAQEPERRQMDQAEARYGFRPLALPALAAAAHSVKPAGKAAPRTNLKGVLGIVHEDVPLD</sequence>
<accession>A0ABQ4QN25</accession>
<organism evidence="2 3">
    <name type="scientific">Methylobacterium cerastii</name>
    <dbReference type="NCBI Taxonomy" id="932741"/>
    <lineage>
        <taxon>Bacteria</taxon>
        <taxon>Pseudomonadati</taxon>
        <taxon>Pseudomonadota</taxon>
        <taxon>Alphaproteobacteria</taxon>
        <taxon>Hyphomicrobiales</taxon>
        <taxon>Methylobacteriaceae</taxon>
        <taxon>Methylobacterium</taxon>
    </lineage>
</organism>
<dbReference type="Proteomes" id="UP001055117">
    <property type="component" value="Unassembled WGS sequence"/>
</dbReference>
<feature type="compositionally biased region" description="Basic and acidic residues" evidence="1">
    <location>
        <begin position="18"/>
        <end position="28"/>
    </location>
</feature>
<evidence type="ECO:0000256" key="1">
    <source>
        <dbReference type="SAM" id="MobiDB-lite"/>
    </source>
</evidence>
<name>A0ABQ4QN25_9HYPH</name>
<comment type="caution">
    <text evidence="2">The sequence shown here is derived from an EMBL/GenBank/DDBJ whole genome shotgun (WGS) entry which is preliminary data.</text>
</comment>
<gene>
    <name evidence="2" type="ORF">AFCDBAGC_4175</name>
</gene>
<keyword evidence="3" id="KW-1185">Reference proteome</keyword>
<protein>
    <submittedName>
        <fullName evidence="2">Uncharacterized protein</fullName>
    </submittedName>
</protein>